<dbReference type="KEGG" id="salk:FBQ74_08660"/>
<keyword evidence="4" id="KW-1185">Reference proteome</keyword>
<organism evidence="3 4">
    <name type="scientific">Salinimonas iocasae</name>
    <dbReference type="NCBI Taxonomy" id="2572577"/>
    <lineage>
        <taxon>Bacteria</taxon>
        <taxon>Pseudomonadati</taxon>
        <taxon>Pseudomonadota</taxon>
        <taxon>Gammaproteobacteria</taxon>
        <taxon>Alteromonadales</taxon>
        <taxon>Alteromonadaceae</taxon>
        <taxon>Alteromonas/Salinimonas group</taxon>
        <taxon>Salinimonas</taxon>
    </lineage>
</organism>
<evidence type="ECO:0000259" key="2">
    <source>
        <dbReference type="Pfam" id="PF08242"/>
    </source>
</evidence>
<dbReference type="InterPro" id="IPR029063">
    <property type="entry name" value="SAM-dependent_MTases_sf"/>
</dbReference>
<dbReference type="SUPFAM" id="SSF53335">
    <property type="entry name" value="S-adenosyl-L-methionine-dependent methyltransferases"/>
    <property type="match status" value="1"/>
</dbReference>
<evidence type="ECO:0000256" key="1">
    <source>
        <dbReference type="HAMAP-Rule" id="MF_02057"/>
    </source>
</evidence>
<dbReference type="InterPro" id="IPR033664">
    <property type="entry name" value="Cmo5U_methylTrfase"/>
</dbReference>
<dbReference type="GO" id="GO:0006400">
    <property type="term" value="P:tRNA modification"/>
    <property type="evidence" value="ECO:0007669"/>
    <property type="project" value="UniProtKB-UniRule"/>
</dbReference>
<comment type="catalytic activity">
    <reaction evidence="1">
        <text>5-carboxymethoxyuridine(34) in tRNA + S-adenosyl-L-methionine = 5-methoxycarbonylmethoxyuridine(34) in tRNA + S-adenosyl-L-homocysteine</text>
        <dbReference type="Rhea" id="RHEA:54080"/>
        <dbReference type="Rhea" id="RHEA-COMP:13383"/>
        <dbReference type="Rhea" id="RHEA-COMP:13781"/>
        <dbReference type="ChEBI" id="CHEBI:57856"/>
        <dbReference type="ChEBI" id="CHEBI:59789"/>
        <dbReference type="ChEBI" id="CHEBI:136879"/>
        <dbReference type="ChEBI" id="CHEBI:138053"/>
    </reaction>
</comment>
<evidence type="ECO:0000313" key="4">
    <source>
        <dbReference type="Proteomes" id="UP000304912"/>
    </source>
</evidence>
<dbReference type="InterPro" id="IPR013217">
    <property type="entry name" value="Methyltransf_12"/>
</dbReference>
<comment type="similarity">
    <text evidence="1">Belongs to the class I-like SAM-binding methyltransferase superfamily. CmoM family.</text>
</comment>
<keyword evidence="1 3" id="KW-0808">Transferase</keyword>
<gene>
    <name evidence="1" type="primary">cmoM</name>
    <name evidence="3" type="ORF">FBQ74_08660</name>
</gene>
<dbReference type="Proteomes" id="UP000304912">
    <property type="component" value="Chromosome"/>
</dbReference>
<sequence length="249" mass="28518">MKATDQYFDGIADKFVRNIYGTTKGKLRHLLLLESMQPYLESPGRRIIEIGGGTGIMTRELAQQGHHVTLTDASEDILKLAGEFLHDLPQVDIVHLPLQQIHTLDSYDLIVCHAVLEWLAEPFEALRSITEKMPAGSQLSLSFFNRDAALFTNAVYGNFDYIARGLKVKNQVRLNPTNALRPADVIEFVGRNDLKVLARSGIRCFHDYMKNKPDTDEVFEQLLTLERQYRSEEPFCWMGKYFHLMLEKT</sequence>
<dbReference type="GO" id="GO:0032259">
    <property type="term" value="P:methylation"/>
    <property type="evidence" value="ECO:0007669"/>
    <property type="project" value="UniProtKB-KW"/>
</dbReference>
<dbReference type="Gene3D" id="3.40.50.150">
    <property type="entry name" value="Vaccinia Virus protein VP39"/>
    <property type="match status" value="1"/>
</dbReference>
<keyword evidence="1 3" id="KW-0489">Methyltransferase</keyword>
<accession>A0A5B7YE94</accession>
<proteinExistence type="inferred from homology"/>
<dbReference type="GO" id="GO:0097697">
    <property type="term" value="F:tRNA (5-carboxymethoxyuridine(34)-5-O)-methyltransferase activity"/>
    <property type="evidence" value="ECO:0007669"/>
    <property type="project" value="UniProtKB-UniRule"/>
</dbReference>
<comment type="caution">
    <text evidence="1">Lacks conserved residue(s) required for the propagation of feature annotation.</text>
</comment>
<dbReference type="EMBL" id="CP039852">
    <property type="protein sequence ID" value="QCZ93556.1"/>
    <property type="molecule type" value="Genomic_DNA"/>
</dbReference>
<dbReference type="Pfam" id="PF08242">
    <property type="entry name" value="Methyltransf_12"/>
    <property type="match status" value="1"/>
</dbReference>
<feature type="binding site" evidence="1">
    <location>
        <position position="28"/>
    </location>
    <ligand>
        <name>S-adenosyl-L-methionine</name>
        <dbReference type="ChEBI" id="CHEBI:59789"/>
    </ligand>
</feature>
<dbReference type="AlphaFoldDB" id="A0A5B7YE94"/>
<name>A0A5B7YE94_9ALTE</name>
<evidence type="ECO:0000313" key="3">
    <source>
        <dbReference type="EMBL" id="QCZ93556.1"/>
    </source>
</evidence>
<dbReference type="EC" id="2.1.1.-" evidence="1"/>
<dbReference type="HAMAP" id="MF_02057">
    <property type="entry name" value="tRNA_methyltr_CmoM"/>
    <property type="match status" value="1"/>
</dbReference>
<feature type="binding site" evidence="1">
    <location>
        <position position="113"/>
    </location>
    <ligand>
        <name>S-adenosyl-L-methionine</name>
        <dbReference type="ChEBI" id="CHEBI:59789"/>
    </ligand>
</feature>
<dbReference type="RefSeq" id="WP_139756300.1">
    <property type="nucleotide sequence ID" value="NZ_CP039852.1"/>
</dbReference>
<comment type="function">
    <text evidence="1">Catalyzes the methylation of 5-carboxymethoxyuridine (cmo5U) to form 5-methoxycarbonylmethoxyuridine (mcmo5U) at position 34 in tRNAs.</text>
</comment>
<protein>
    <recommendedName>
        <fullName evidence="1">tRNA 5-carboxymethoxyuridine methyltransferase</fullName>
        <ecNumber evidence="1">2.1.1.-</ecNumber>
    </recommendedName>
    <alternativeName>
        <fullName evidence="1">cmo5U methyltransferase</fullName>
    </alternativeName>
</protein>
<feature type="domain" description="Methyltransferase type 12" evidence="2">
    <location>
        <begin position="48"/>
        <end position="131"/>
    </location>
</feature>
<reference evidence="3 4" key="1">
    <citation type="submission" date="2019-04" db="EMBL/GenBank/DDBJ databases">
        <title>Salinimonas iocasae sp. nov., a halophilic bacterium isolated from the outer tube casing of tubeworms in Okinawa Trough.</title>
        <authorList>
            <person name="Zhang H."/>
            <person name="Wang H."/>
            <person name="Li C."/>
        </authorList>
    </citation>
    <scope>NUCLEOTIDE SEQUENCE [LARGE SCALE GENOMIC DNA]</scope>
    <source>
        <strain evidence="3 4">KX18D6</strain>
    </source>
</reference>
<dbReference type="OrthoDB" id="4697647at2"/>
<keyword evidence="1" id="KW-0819">tRNA processing</keyword>
<dbReference type="PANTHER" id="PTHR43861">
    <property type="entry name" value="TRANS-ACONITATE 2-METHYLTRANSFERASE-RELATED"/>
    <property type="match status" value="1"/>
</dbReference>
<feature type="binding site" evidence="1">
    <location>
        <position position="72"/>
    </location>
    <ligand>
        <name>S-adenosyl-L-methionine</name>
        <dbReference type="ChEBI" id="CHEBI:59789"/>
    </ligand>
</feature>
<dbReference type="PANTHER" id="PTHR43861:SF1">
    <property type="entry name" value="TRANS-ACONITATE 2-METHYLTRANSFERASE"/>
    <property type="match status" value="1"/>
</dbReference>
<keyword evidence="1" id="KW-0949">S-adenosyl-L-methionine</keyword>
<feature type="binding site" evidence="1">
    <location>
        <begin position="51"/>
        <end position="52"/>
    </location>
    <ligand>
        <name>S-adenosyl-L-methionine</name>
        <dbReference type="ChEBI" id="CHEBI:59789"/>
    </ligand>
</feature>